<feature type="region of interest" description="Disordered" evidence="1">
    <location>
        <begin position="70"/>
        <end position="104"/>
    </location>
</feature>
<dbReference type="Proteomes" id="UP000654471">
    <property type="component" value="Unassembled WGS sequence"/>
</dbReference>
<comment type="caution">
    <text evidence="2">The sequence shown here is derived from an EMBL/GenBank/DDBJ whole genome shotgun (WGS) entry which is preliminary data.</text>
</comment>
<reference evidence="3" key="1">
    <citation type="journal article" date="2019" name="Int. J. Syst. Evol. Microbiol.">
        <title>The Global Catalogue of Microorganisms (GCM) 10K type strain sequencing project: providing services to taxonomists for standard genome sequencing and annotation.</title>
        <authorList>
            <consortium name="The Broad Institute Genomics Platform"/>
            <consortium name="The Broad Institute Genome Sequencing Center for Infectious Disease"/>
            <person name="Wu L."/>
            <person name="Ma J."/>
        </authorList>
    </citation>
    <scope>NUCLEOTIDE SEQUENCE [LARGE SCALE GENOMIC DNA]</scope>
    <source>
        <strain evidence="3">JCM 3399</strain>
    </source>
</reference>
<keyword evidence="3" id="KW-1185">Reference proteome</keyword>
<feature type="compositionally biased region" description="Gly residues" evidence="1">
    <location>
        <begin position="33"/>
        <end position="49"/>
    </location>
</feature>
<name>A0ABQ2VMD8_9ACTN</name>
<accession>A0ABQ2VMD8</accession>
<gene>
    <name evidence="2" type="ORF">GCM10010211_76890</name>
</gene>
<protein>
    <submittedName>
        <fullName evidence="2">Uncharacterized protein</fullName>
    </submittedName>
</protein>
<proteinExistence type="predicted"/>
<evidence type="ECO:0000256" key="1">
    <source>
        <dbReference type="SAM" id="MobiDB-lite"/>
    </source>
</evidence>
<evidence type="ECO:0000313" key="3">
    <source>
        <dbReference type="Proteomes" id="UP000654471"/>
    </source>
</evidence>
<sequence length="104" mass="11134">MRSIFDTGRMGSTVRPATDIPRHARSDQRFYGGRRGAASRGGGAAAGRGVAGSRFFATRVFRRRPVRLVAARPSAEPGRSPARRIRPPRQAIGATGKTAHAHEG</sequence>
<organism evidence="2 3">
    <name type="scientific">Streptomyces albospinus</name>
    <dbReference type="NCBI Taxonomy" id="285515"/>
    <lineage>
        <taxon>Bacteria</taxon>
        <taxon>Bacillati</taxon>
        <taxon>Actinomycetota</taxon>
        <taxon>Actinomycetes</taxon>
        <taxon>Kitasatosporales</taxon>
        <taxon>Streptomycetaceae</taxon>
        <taxon>Streptomyces</taxon>
    </lineage>
</organism>
<evidence type="ECO:0000313" key="2">
    <source>
        <dbReference type="EMBL" id="GGU98174.1"/>
    </source>
</evidence>
<feature type="region of interest" description="Disordered" evidence="1">
    <location>
        <begin position="1"/>
        <end position="49"/>
    </location>
</feature>
<feature type="compositionally biased region" description="Low complexity" evidence="1">
    <location>
        <begin position="70"/>
        <end position="80"/>
    </location>
</feature>
<dbReference type="EMBL" id="BMRP01000058">
    <property type="protein sequence ID" value="GGU98174.1"/>
    <property type="molecule type" value="Genomic_DNA"/>
</dbReference>